<evidence type="ECO:0000256" key="2">
    <source>
        <dbReference type="ARBA" id="ARBA00022695"/>
    </source>
</evidence>
<dbReference type="Proteomes" id="UP000540952">
    <property type="component" value="Unassembled WGS sequence"/>
</dbReference>
<keyword evidence="6" id="KW-0695">RNA-directed DNA polymerase</keyword>
<keyword evidence="3" id="KW-0540">Nuclease</keyword>
<name>A0A7K4WW81_9TYRA</name>
<evidence type="ECO:0000313" key="9">
    <source>
        <dbReference type="Proteomes" id="UP000540952"/>
    </source>
</evidence>
<dbReference type="AlphaFoldDB" id="A0A7K4WW81"/>
<accession>A0A7K4WW81</accession>
<keyword evidence="1" id="KW-0808">Transferase</keyword>
<dbReference type="PANTHER" id="PTHR41694:SF3">
    <property type="entry name" value="RNA-DIRECTED DNA POLYMERASE-RELATED"/>
    <property type="match status" value="1"/>
</dbReference>
<organism evidence="8 9">
    <name type="scientific">Tachuris rubrigastra</name>
    <dbReference type="NCBI Taxonomy" id="495162"/>
    <lineage>
        <taxon>Eukaryota</taxon>
        <taxon>Metazoa</taxon>
        <taxon>Chordata</taxon>
        <taxon>Craniata</taxon>
        <taxon>Vertebrata</taxon>
        <taxon>Euteleostomi</taxon>
        <taxon>Archelosauria</taxon>
        <taxon>Archosauria</taxon>
        <taxon>Dinosauria</taxon>
        <taxon>Saurischia</taxon>
        <taxon>Theropoda</taxon>
        <taxon>Coelurosauria</taxon>
        <taxon>Aves</taxon>
        <taxon>Neognathae</taxon>
        <taxon>Neoaves</taxon>
        <taxon>Telluraves</taxon>
        <taxon>Australaves</taxon>
        <taxon>Passeriformes</taxon>
        <taxon>Tyrannidae</taxon>
        <taxon>Tachuris</taxon>
    </lineage>
</organism>
<evidence type="ECO:0000256" key="1">
    <source>
        <dbReference type="ARBA" id="ARBA00022679"/>
    </source>
</evidence>
<dbReference type="GO" id="GO:0003964">
    <property type="term" value="F:RNA-directed DNA polymerase activity"/>
    <property type="evidence" value="ECO:0007669"/>
    <property type="project" value="UniProtKB-KW"/>
</dbReference>
<evidence type="ECO:0000256" key="4">
    <source>
        <dbReference type="ARBA" id="ARBA00022759"/>
    </source>
</evidence>
<dbReference type="EMBL" id="VZRD01000567">
    <property type="protein sequence ID" value="NWR38957.1"/>
    <property type="molecule type" value="Genomic_DNA"/>
</dbReference>
<dbReference type="Pfam" id="PF06817">
    <property type="entry name" value="RVT_thumb"/>
    <property type="match status" value="1"/>
</dbReference>
<keyword evidence="4" id="KW-0255">Endonuclease</keyword>
<dbReference type="InterPro" id="IPR043502">
    <property type="entry name" value="DNA/RNA_pol_sf"/>
</dbReference>
<evidence type="ECO:0000256" key="6">
    <source>
        <dbReference type="ARBA" id="ARBA00022918"/>
    </source>
</evidence>
<dbReference type="GO" id="GO:0035613">
    <property type="term" value="F:RNA stem-loop binding"/>
    <property type="evidence" value="ECO:0007669"/>
    <property type="project" value="TreeGrafter"/>
</dbReference>
<feature type="non-terminal residue" evidence="8">
    <location>
        <position position="1"/>
    </location>
</feature>
<reference evidence="8 9" key="1">
    <citation type="submission" date="2019-09" db="EMBL/GenBank/DDBJ databases">
        <title>Bird 10,000 Genomes (B10K) Project - Family phase.</title>
        <authorList>
            <person name="Zhang G."/>
        </authorList>
    </citation>
    <scope>NUCLEOTIDE SEQUENCE [LARGE SCALE GENOMIC DNA]</scope>
    <source>
        <strain evidence="8">B10K-CU-031-13</strain>
        <tissue evidence="8">Muscle</tissue>
    </source>
</reference>
<sequence length="65" mass="7317">WQYLGWQITDAVITPQKVTLQTNLTTLADVQTLMGDLQWLRTLLGIMNEDIAPLVPLLKGAHTEQ</sequence>
<keyword evidence="5" id="KW-0378">Hydrolase</keyword>
<dbReference type="InterPro" id="IPR010661">
    <property type="entry name" value="RVT_thumb"/>
</dbReference>
<evidence type="ECO:0000313" key="8">
    <source>
        <dbReference type="EMBL" id="NWR38957.1"/>
    </source>
</evidence>
<keyword evidence="2" id="KW-0548">Nucleotidyltransferase</keyword>
<dbReference type="PANTHER" id="PTHR41694">
    <property type="entry name" value="ENDOGENOUS RETROVIRUS GROUP K MEMBER POL PROTEIN"/>
    <property type="match status" value="1"/>
</dbReference>
<dbReference type="SUPFAM" id="SSF56672">
    <property type="entry name" value="DNA/RNA polymerases"/>
    <property type="match status" value="1"/>
</dbReference>
<dbReference type="Gene3D" id="3.30.70.270">
    <property type="match status" value="1"/>
</dbReference>
<protein>
    <submittedName>
        <fullName evidence="8">POK18 protein</fullName>
    </submittedName>
</protein>
<evidence type="ECO:0000256" key="5">
    <source>
        <dbReference type="ARBA" id="ARBA00022801"/>
    </source>
</evidence>
<comment type="caution">
    <text evidence="8">The sequence shown here is derived from an EMBL/GenBank/DDBJ whole genome shotgun (WGS) entry which is preliminary data.</text>
</comment>
<proteinExistence type="predicted"/>
<dbReference type="GO" id="GO:0016787">
    <property type="term" value="F:hydrolase activity"/>
    <property type="evidence" value="ECO:0007669"/>
    <property type="project" value="UniProtKB-KW"/>
</dbReference>
<evidence type="ECO:0000259" key="7">
    <source>
        <dbReference type="Pfam" id="PF06817"/>
    </source>
</evidence>
<dbReference type="InterPro" id="IPR043128">
    <property type="entry name" value="Rev_trsase/Diguanyl_cyclase"/>
</dbReference>
<dbReference type="GO" id="GO:0004519">
    <property type="term" value="F:endonuclease activity"/>
    <property type="evidence" value="ECO:0007669"/>
    <property type="project" value="UniProtKB-KW"/>
</dbReference>
<keyword evidence="9" id="KW-1185">Reference proteome</keyword>
<gene>
    <name evidence="8" type="primary">Ervk18_0</name>
    <name evidence="8" type="ORF">TACRUB_R15780</name>
</gene>
<feature type="domain" description="Reverse transcriptase thumb" evidence="7">
    <location>
        <begin position="15"/>
        <end position="62"/>
    </location>
</feature>
<evidence type="ECO:0000256" key="3">
    <source>
        <dbReference type="ARBA" id="ARBA00022722"/>
    </source>
</evidence>
<feature type="non-terminal residue" evidence="8">
    <location>
        <position position="65"/>
    </location>
</feature>